<dbReference type="CDD" id="cd00082">
    <property type="entry name" value="HisKA"/>
    <property type="match status" value="1"/>
</dbReference>
<dbReference type="Pfam" id="PF00989">
    <property type="entry name" value="PAS"/>
    <property type="match status" value="1"/>
</dbReference>
<feature type="transmembrane region" description="Helical" evidence="2">
    <location>
        <begin position="265"/>
        <end position="288"/>
    </location>
</feature>
<evidence type="ECO:0000313" key="6">
    <source>
        <dbReference type="Proteomes" id="UP001042704"/>
    </source>
</evidence>
<dbReference type="Gene3D" id="3.30.450.20">
    <property type="entry name" value="PAS domain"/>
    <property type="match status" value="1"/>
</dbReference>
<keyword evidence="6" id="KW-1185">Reference proteome</keyword>
<proteinExistence type="predicted"/>
<accession>A0A8A3S281</accession>
<keyword evidence="2" id="KW-0812">Transmembrane</keyword>
<reference evidence="5" key="2">
    <citation type="submission" date="2019-02" db="EMBL/GenBank/DDBJ databases">
        <authorList>
            <person name="Chen S.-C."/>
            <person name="Chien H.-H."/>
            <person name="Lai M.-C."/>
        </authorList>
    </citation>
    <scope>NUCLEOTIDE SEQUENCE</scope>
    <source>
        <strain evidence="5">N2F9704</strain>
    </source>
</reference>
<dbReference type="Proteomes" id="UP001042704">
    <property type="component" value="Chromosome"/>
</dbReference>
<evidence type="ECO:0000259" key="4">
    <source>
        <dbReference type="PROSITE" id="PS50885"/>
    </source>
</evidence>
<dbReference type="CDD" id="cd00130">
    <property type="entry name" value="PAS"/>
    <property type="match status" value="1"/>
</dbReference>
<dbReference type="GeneID" id="76423034"/>
<dbReference type="Gene3D" id="6.10.340.10">
    <property type="match status" value="1"/>
</dbReference>
<dbReference type="InterPro" id="IPR013767">
    <property type="entry name" value="PAS_fold"/>
</dbReference>
<dbReference type="InterPro" id="IPR003661">
    <property type="entry name" value="HisK_dim/P_dom"/>
</dbReference>
<dbReference type="PANTHER" id="PTHR44757:SF2">
    <property type="entry name" value="BIOFILM ARCHITECTURE MAINTENANCE PROTEIN MBAA"/>
    <property type="match status" value="1"/>
</dbReference>
<keyword evidence="2" id="KW-1133">Transmembrane helix</keyword>
<dbReference type="SMART" id="SM00388">
    <property type="entry name" value="HisKA"/>
    <property type="match status" value="1"/>
</dbReference>
<dbReference type="Pfam" id="PF05228">
    <property type="entry name" value="CHASE4"/>
    <property type="match status" value="1"/>
</dbReference>
<dbReference type="PROSITE" id="PS50885">
    <property type="entry name" value="HAMP"/>
    <property type="match status" value="1"/>
</dbReference>
<dbReference type="InterPro" id="IPR035965">
    <property type="entry name" value="PAS-like_dom_sf"/>
</dbReference>
<organism evidence="5 6">
    <name type="scientific">Methanofollis aquaemaris</name>
    <dbReference type="NCBI Taxonomy" id="126734"/>
    <lineage>
        <taxon>Archaea</taxon>
        <taxon>Methanobacteriati</taxon>
        <taxon>Methanobacteriota</taxon>
        <taxon>Stenosarchaea group</taxon>
        <taxon>Methanomicrobia</taxon>
        <taxon>Methanomicrobiales</taxon>
        <taxon>Methanomicrobiaceae</taxon>
        <taxon>Methanofollis</taxon>
    </lineage>
</organism>
<gene>
    <name evidence="5" type="ORF">RJ40_01715</name>
</gene>
<dbReference type="InterPro" id="IPR003660">
    <property type="entry name" value="HAMP_dom"/>
</dbReference>
<dbReference type="SMART" id="SM00091">
    <property type="entry name" value="PAS"/>
    <property type="match status" value="1"/>
</dbReference>
<dbReference type="RefSeq" id="WP_265581629.1">
    <property type="nucleotide sequence ID" value="NZ_CP036172.1"/>
</dbReference>
<dbReference type="NCBIfam" id="TIGR00229">
    <property type="entry name" value="sensory_box"/>
    <property type="match status" value="1"/>
</dbReference>
<dbReference type="PANTHER" id="PTHR44757">
    <property type="entry name" value="DIGUANYLATE CYCLASE DGCP"/>
    <property type="match status" value="1"/>
</dbReference>
<dbReference type="InterPro" id="IPR007892">
    <property type="entry name" value="CHASE4"/>
</dbReference>
<evidence type="ECO:0000313" key="5">
    <source>
        <dbReference type="EMBL" id="QSZ66305.1"/>
    </source>
</evidence>
<name>A0A8A3S281_9EURY</name>
<evidence type="ECO:0000256" key="2">
    <source>
        <dbReference type="SAM" id="Phobius"/>
    </source>
</evidence>
<reference evidence="5" key="1">
    <citation type="journal article" date="2001" name="Int. J. Syst. Evol. Microbiol.">
        <title>Methanofollis aquaemaris sp. nov., a methanogen isolated from an aquaculture fish pond.</title>
        <authorList>
            <person name="Lai M.C."/>
            <person name="Chen S.C."/>
        </authorList>
    </citation>
    <scope>NUCLEOTIDE SEQUENCE</scope>
    <source>
        <strain evidence="5">N2F9704</strain>
    </source>
</reference>
<sequence>MKLRTHVALVIVLITLSLISGIVLASHYLLLEDLDDVEKAAVERACDLLESHIDREVHALALLAGDYATWDETHTRLTSVETSDFESDYLNKTFIASQVDWLIIFDKEGMPAVHLSFGEANETPDRQTLLSETRRLNLTVINESTEGIVVLPEGPAIVAAAPVLRGSGEGPQAGTLVIGRQLDEEMVQQLSDTAMMPISLVDSGEKITFSVVHPGSPVTNRTEIGISADRKNISGLITIPGLAESPDFIARVDLPRNLYFGGLDAIYTFILLIVTTCSVAGILIILVLDRSLISHFRRMTDVVEAVRQDQDYSRRLPKGHVKEMNLLTSSVNELFGYLEKYLVERENYEQTITESEERYRTLVESAKDGICVIDRDRIIDCNSRSSEMLGRGRESVIQTSLLAYTPEYQPGGRRSEELLEEYTGQAYQGESPCFEWRYLTVDGTPVDVEVTLNHFDLASGSYLLAIVRDISERKQLEQLKSEAFAQIEQNLRQFAVLNDEIRNPLQVIQGLAELDGGEDTEKVLRQVRAINEIVDELDRGYIESDKVREFLRKHYEIGENEE</sequence>
<evidence type="ECO:0000259" key="3">
    <source>
        <dbReference type="PROSITE" id="PS50113"/>
    </source>
</evidence>
<protein>
    <submittedName>
        <fullName evidence="5">PAS domain S-box protein</fullName>
    </submittedName>
</protein>
<dbReference type="SUPFAM" id="SSF55785">
    <property type="entry name" value="PYP-like sensor domain (PAS domain)"/>
    <property type="match status" value="1"/>
</dbReference>
<dbReference type="InterPro" id="IPR052155">
    <property type="entry name" value="Biofilm_reg_signaling"/>
</dbReference>
<keyword evidence="2" id="KW-0472">Membrane</keyword>
<dbReference type="GO" id="GO:0016020">
    <property type="term" value="C:membrane"/>
    <property type="evidence" value="ECO:0007669"/>
    <property type="project" value="InterPro"/>
</dbReference>
<evidence type="ECO:0000256" key="1">
    <source>
        <dbReference type="SAM" id="Coils"/>
    </source>
</evidence>
<dbReference type="GO" id="GO:0000155">
    <property type="term" value="F:phosphorelay sensor kinase activity"/>
    <property type="evidence" value="ECO:0007669"/>
    <property type="project" value="InterPro"/>
</dbReference>
<dbReference type="EMBL" id="CP036172">
    <property type="protein sequence ID" value="QSZ66305.1"/>
    <property type="molecule type" value="Genomic_DNA"/>
</dbReference>
<feature type="coiled-coil region" evidence="1">
    <location>
        <begin position="338"/>
        <end position="365"/>
    </location>
</feature>
<dbReference type="AlphaFoldDB" id="A0A8A3S281"/>
<dbReference type="KEGG" id="maqe:RJ40_01715"/>
<dbReference type="GO" id="GO:0006355">
    <property type="term" value="P:regulation of DNA-templated transcription"/>
    <property type="evidence" value="ECO:0007669"/>
    <property type="project" value="InterPro"/>
</dbReference>
<feature type="domain" description="HAMP" evidence="4">
    <location>
        <begin position="290"/>
        <end position="343"/>
    </location>
</feature>
<feature type="domain" description="PAC" evidence="3">
    <location>
        <begin position="432"/>
        <end position="482"/>
    </location>
</feature>
<keyword evidence="1" id="KW-0175">Coiled coil</keyword>
<dbReference type="PROSITE" id="PS50113">
    <property type="entry name" value="PAC"/>
    <property type="match status" value="1"/>
</dbReference>
<dbReference type="InterPro" id="IPR000014">
    <property type="entry name" value="PAS"/>
</dbReference>
<dbReference type="InterPro" id="IPR000700">
    <property type="entry name" value="PAS-assoc_C"/>
</dbReference>